<evidence type="ECO:0000256" key="1">
    <source>
        <dbReference type="ARBA" id="ARBA00007401"/>
    </source>
</evidence>
<evidence type="ECO:0000256" key="4">
    <source>
        <dbReference type="ARBA" id="ARBA00032230"/>
    </source>
</evidence>
<dbReference type="Gene3D" id="3.20.20.80">
    <property type="entry name" value="Glycosidases"/>
    <property type="match status" value="1"/>
</dbReference>
<dbReference type="GO" id="GO:0030246">
    <property type="term" value="F:carbohydrate binding"/>
    <property type="evidence" value="ECO:0007669"/>
    <property type="project" value="InterPro"/>
</dbReference>
<dbReference type="AlphaFoldDB" id="A0A0D2B2Q5"/>
<feature type="compositionally biased region" description="Low complexity" evidence="6">
    <location>
        <begin position="1"/>
        <end position="14"/>
    </location>
</feature>
<dbReference type="Pfam" id="PF00703">
    <property type="entry name" value="Glyco_hydro_2"/>
    <property type="match status" value="1"/>
</dbReference>
<dbReference type="InterPro" id="IPR006104">
    <property type="entry name" value="Glyco_hydro_2_N"/>
</dbReference>
<dbReference type="FunFam" id="3.20.20.80:FF:000018">
    <property type="entry name" value="Beta-galactosidase"/>
    <property type="match status" value="1"/>
</dbReference>
<keyword evidence="9" id="KW-1185">Reference proteome</keyword>
<dbReference type="InterPro" id="IPR008979">
    <property type="entry name" value="Galactose-bd-like_sf"/>
</dbReference>
<proteinExistence type="inferred from homology"/>
<dbReference type="Gene3D" id="2.70.98.10">
    <property type="match status" value="1"/>
</dbReference>
<dbReference type="SUPFAM" id="SSF49785">
    <property type="entry name" value="Galactose-binding domain-like"/>
    <property type="match status" value="1"/>
</dbReference>
<dbReference type="PROSITE" id="PS00719">
    <property type="entry name" value="GLYCOSYL_HYDROL_F2_1"/>
    <property type="match status" value="1"/>
</dbReference>
<accession>A0A0D2B2Q5</accession>
<keyword evidence="2 5" id="KW-0378">Hydrolase</keyword>
<reference evidence="8 9" key="1">
    <citation type="submission" date="2015-01" db="EMBL/GenBank/DDBJ databases">
        <title>The Genome Sequence of Exophiala spinifera CBS89968.</title>
        <authorList>
            <consortium name="The Broad Institute Genomics Platform"/>
            <person name="Cuomo C."/>
            <person name="de Hoog S."/>
            <person name="Gorbushina A."/>
            <person name="Stielow B."/>
            <person name="Teixiera M."/>
            <person name="Abouelleil A."/>
            <person name="Chapman S.B."/>
            <person name="Priest M."/>
            <person name="Young S.K."/>
            <person name="Wortman J."/>
            <person name="Nusbaum C."/>
            <person name="Birren B."/>
        </authorList>
    </citation>
    <scope>NUCLEOTIDE SEQUENCE [LARGE SCALE GENOMIC DNA]</scope>
    <source>
        <strain evidence="8 9">CBS 89968</strain>
    </source>
</reference>
<dbReference type="EMBL" id="KN847497">
    <property type="protein sequence ID" value="KIW13213.1"/>
    <property type="molecule type" value="Genomic_DNA"/>
</dbReference>
<comment type="similarity">
    <text evidence="1 5">Belongs to the glycosyl hydrolase 2 family.</text>
</comment>
<dbReference type="SUPFAM" id="SSF74650">
    <property type="entry name" value="Galactose mutarotase-like"/>
    <property type="match status" value="1"/>
</dbReference>
<dbReference type="Proteomes" id="UP000053328">
    <property type="component" value="Unassembled WGS sequence"/>
</dbReference>
<dbReference type="InterPro" id="IPR017853">
    <property type="entry name" value="GH"/>
</dbReference>
<dbReference type="STRING" id="91928.A0A0D2B2Q5"/>
<evidence type="ECO:0000313" key="9">
    <source>
        <dbReference type="Proteomes" id="UP000053328"/>
    </source>
</evidence>
<dbReference type="PANTHER" id="PTHR46323">
    <property type="entry name" value="BETA-GALACTOSIDASE"/>
    <property type="match status" value="1"/>
</dbReference>
<dbReference type="InterPro" id="IPR023230">
    <property type="entry name" value="Glyco_hydro_2_CS"/>
</dbReference>
<dbReference type="InterPro" id="IPR050347">
    <property type="entry name" value="Bact_Beta-galactosidase"/>
</dbReference>
<dbReference type="InterPro" id="IPR011013">
    <property type="entry name" value="Gal_mutarotase_sf_dom"/>
</dbReference>
<dbReference type="HOGENOM" id="CLU_002346_0_0_1"/>
<evidence type="ECO:0000313" key="8">
    <source>
        <dbReference type="EMBL" id="KIW13213.1"/>
    </source>
</evidence>
<dbReference type="OrthoDB" id="408320at2759"/>
<dbReference type="InterPro" id="IPR036156">
    <property type="entry name" value="Beta-gal/glucu_dom_sf"/>
</dbReference>
<dbReference type="GO" id="GO:0009341">
    <property type="term" value="C:beta-galactosidase complex"/>
    <property type="evidence" value="ECO:0007669"/>
    <property type="project" value="InterPro"/>
</dbReference>
<sequence length="1069" mass="119942">MNSKLASDSNSSSSGLGMPLHCTSQPDYANEKVVQRNKLPPRSYHLPESSISLNGTWYFHYAATPSLAPSWDDFGRRQNFSWHRIQVPGHWQLQGFGRPQYTNIIFPIPVCPPNVPTDNPTGSYVKHFSVPETWGANSQIRLRFEGVDSAFHLFVNGQEVGFSQGSRNPAEFDISTVVNRVGNNQVLVQVYQWSDGSYIEDQDQWWLSGIYRDVYLLAFPETARIDDFFIKTELDDTYTDAQLVVELDLSLQEACDLKVTLRSPDKDANIFSDQVTLESHHTQWQRKYPVKAPQKWTAETPILYLVGLELLSEGRPIQYIQHRIGFRKVEIKQGLLRVNGIPLLLRGVNRHEHHPDFGRAVPVDFLRQDLMLMKRHNINAVRCSHYPSQPALYSLCDELGLWVLDEADLECHGFDAATVQSLNVSEEMDYGQRKALTFDNAASFTSDNKNWESAYLDRMTQLVQRDKNFTCIIIWSLGNESFYGRNHKAMYEYAKRVDPSRPVHYEGDSKAITADLYSYMYASVPKLISLAEEEGVSPDGSYEKPIILCEYGHAMGNGPGLLEDYQAAFREYERLQGGFIWEWANHGLRKVSDEVDGKQIYAYGGDFGDVPNDGTFVMDGLCYSDHTPTPGLTELKKVIAPIRAWIEGNGGEITVENGHNFKGLEEFAAHYEVEAFADSRELLASGALQIPTIKPGSTGTIALPEPISRYLAYEKAECWLTIRFILKDNCAWADAGHEVTFFQHHLNNRNPPSDKPVIPPKLQNLSVNSTHQYISIVGPDFAVAFNKAHGLIQSWTVGGTSLLHKPEWPAAPIQLGFWRAPTDNDAAWQTDQWKRWGLESLTTQLRSLDVHYPTGNETINEVQVKTTTYVAPPILAWGFHIESTYKIGPTGTICIQTHIKPVGSAPENLPRAGWDIQLSKAFERAMWFGLGPGESYHDKRSSKKIGIHDAAIPSLHTPYEVPQENGNHVDTRWVKVLNGRGLGIKAALSGAKRSPGTFHFAVSEYSAAELERAKHGPELVKGDAIYLRLDADVSGVGTGACGPAIKEQDLVQCEEMKFEVVLEPVLTLA</sequence>
<dbReference type="Gene3D" id="2.60.120.260">
    <property type="entry name" value="Galactose-binding domain-like"/>
    <property type="match status" value="1"/>
</dbReference>
<dbReference type="PANTHER" id="PTHR46323:SF1">
    <property type="entry name" value="LACTASE"/>
    <property type="match status" value="1"/>
</dbReference>
<dbReference type="RefSeq" id="XP_016233429.1">
    <property type="nucleotide sequence ID" value="XM_016382726.1"/>
</dbReference>
<dbReference type="InterPro" id="IPR013783">
    <property type="entry name" value="Ig-like_fold"/>
</dbReference>
<dbReference type="SUPFAM" id="SSF49303">
    <property type="entry name" value="beta-Galactosidase/glucuronidase domain"/>
    <property type="match status" value="2"/>
</dbReference>
<dbReference type="InterPro" id="IPR032312">
    <property type="entry name" value="LacZ_4"/>
</dbReference>
<feature type="domain" description="Beta galactosidase small chain/" evidence="7">
    <location>
        <begin position="775"/>
        <end position="1063"/>
    </location>
</feature>
<organism evidence="8 9">
    <name type="scientific">Exophiala spinifera</name>
    <dbReference type="NCBI Taxonomy" id="91928"/>
    <lineage>
        <taxon>Eukaryota</taxon>
        <taxon>Fungi</taxon>
        <taxon>Dikarya</taxon>
        <taxon>Ascomycota</taxon>
        <taxon>Pezizomycotina</taxon>
        <taxon>Eurotiomycetes</taxon>
        <taxon>Chaetothyriomycetidae</taxon>
        <taxon>Chaetothyriales</taxon>
        <taxon>Herpotrichiellaceae</taxon>
        <taxon>Exophiala</taxon>
    </lineage>
</organism>
<evidence type="ECO:0000259" key="7">
    <source>
        <dbReference type="SMART" id="SM01038"/>
    </source>
</evidence>
<dbReference type="Pfam" id="PF02837">
    <property type="entry name" value="Glyco_hydro_2_N"/>
    <property type="match status" value="1"/>
</dbReference>
<feature type="region of interest" description="Disordered" evidence="6">
    <location>
        <begin position="1"/>
        <end position="21"/>
    </location>
</feature>
<dbReference type="Pfam" id="PF16353">
    <property type="entry name" value="LacZ_4"/>
    <property type="match status" value="1"/>
</dbReference>
<name>A0A0D2B2Q5_9EURO</name>
<dbReference type="InterPro" id="IPR006103">
    <property type="entry name" value="Glyco_hydro_2_cat"/>
</dbReference>
<dbReference type="InterPro" id="IPR014718">
    <property type="entry name" value="GH-type_carb-bd"/>
</dbReference>
<keyword evidence="3 5" id="KW-0326">Glycosidase</keyword>
<dbReference type="Gene3D" id="2.60.40.10">
    <property type="entry name" value="Immunoglobulins"/>
    <property type="match status" value="2"/>
</dbReference>
<dbReference type="InterPro" id="IPR006101">
    <property type="entry name" value="Glyco_hydro_2"/>
</dbReference>
<dbReference type="GO" id="GO:0005990">
    <property type="term" value="P:lactose catabolic process"/>
    <property type="evidence" value="ECO:0007669"/>
    <property type="project" value="TreeGrafter"/>
</dbReference>
<dbReference type="Pfam" id="PF02836">
    <property type="entry name" value="Glyco_hydro_2_C"/>
    <property type="match status" value="1"/>
</dbReference>
<evidence type="ECO:0000256" key="6">
    <source>
        <dbReference type="SAM" id="MobiDB-lite"/>
    </source>
</evidence>
<evidence type="ECO:0000256" key="2">
    <source>
        <dbReference type="ARBA" id="ARBA00022801"/>
    </source>
</evidence>
<dbReference type="SUPFAM" id="SSF51445">
    <property type="entry name" value="(Trans)glycosidases"/>
    <property type="match status" value="1"/>
</dbReference>
<dbReference type="Pfam" id="PF02929">
    <property type="entry name" value="Bgal_small_N"/>
    <property type="match status" value="1"/>
</dbReference>
<protein>
    <recommendedName>
        <fullName evidence="4">Lactase</fullName>
    </recommendedName>
</protein>
<dbReference type="PRINTS" id="PR00132">
    <property type="entry name" value="GLHYDRLASE2"/>
</dbReference>
<evidence type="ECO:0000256" key="5">
    <source>
        <dbReference type="RuleBase" id="RU361154"/>
    </source>
</evidence>
<dbReference type="InterPro" id="IPR004199">
    <property type="entry name" value="B-gal_small/dom_5"/>
</dbReference>
<dbReference type="GO" id="GO:0004565">
    <property type="term" value="F:beta-galactosidase activity"/>
    <property type="evidence" value="ECO:0007669"/>
    <property type="project" value="InterPro"/>
</dbReference>
<gene>
    <name evidence="8" type="ORF">PV08_08400</name>
</gene>
<dbReference type="VEuPathDB" id="FungiDB:PV08_08400"/>
<evidence type="ECO:0000256" key="3">
    <source>
        <dbReference type="ARBA" id="ARBA00023295"/>
    </source>
</evidence>
<dbReference type="GeneID" id="27335483"/>
<dbReference type="SMART" id="SM01038">
    <property type="entry name" value="Bgal_small_N"/>
    <property type="match status" value="1"/>
</dbReference>
<dbReference type="InterPro" id="IPR006102">
    <property type="entry name" value="Ig-like_GH2"/>
</dbReference>